<protein>
    <submittedName>
        <fullName evidence="1">Uncharacterized protein</fullName>
    </submittedName>
</protein>
<dbReference type="AlphaFoldDB" id="A0AB36J3Q3"/>
<name>A0AB36J3Q3_9BACL</name>
<dbReference type="Proteomes" id="UP000187323">
    <property type="component" value="Unassembled WGS sequence"/>
</dbReference>
<gene>
    <name evidence="1" type="ORF">BSK47_29460</name>
</gene>
<sequence>MDIIEFLEPVIEKRTEEIVEVVLKGETNDDYQQFVMLLQSVEPVLRNELENYFLNSVLEAVKTSYRSGVTEASALRHLL</sequence>
<proteinExistence type="predicted"/>
<evidence type="ECO:0000313" key="1">
    <source>
        <dbReference type="EMBL" id="OME11222.1"/>
    </source>
</evidence>
<comment type="caution">
    <text evidence="1">The sequence shown here is derived from an EMBL/GenBank/DDBJ whole genome shotgun (WGS) entry which is preliminary data.</text>
</comment>
<organism evidence="1 2">
    <name type="scientific">Paenibacillus odorifer</name>
    <dbReference type="NCBI Taxonomy" id="189426"/>
    <lineage>
        <taxon>Bacteria</taxon>
        <taxon>Bacillati</taxon>
        <taxon>Bacillota</taxon>
        <taxon>Bacilli</taxon>
        <taxon>Bacillales</taxon>
        <taxon>Paenibacillaceae</taxon>
        <taxon>Paenibacillus</taxon>
    </lineage>
</organism>
<dbReference type="RefSeq" id="WP_076138640.1">
    <property type="nucleotide sequence ID" value="NZ_MPTN01000050.1"/>
</dbReference>
<dbReference type="EMBL" id="MPTO01000041">
    <property type="protein sequence ID" value="OME11222.1"/>
    <property type="molecule type" value="Genomic_DNA"/>
</dbReference>
<evidence type="ECO:0000313" key="2">
    <source>
        <dbReference type="Proteomes" id="UP000187323"/>
    </source>
</evidence>
<reference evidence="1 2" key="1">
    <citation type="submission" date="2016-10" db="EMBL/GenBank/DDBJ databases">
        <title>Paenibacillus species isolates.</title>
        <authorList>
            <person name="Beno S.M."/>
        </authorList>
    </citation>
    <scope>NUCLEOTIDE SEQUENCE [LARGE SCALE GENOMIC DNA]</scope>
    <source>
        <strain evidence="1 2">FSL H7-0918</strain>
    </source>
</reference>
<accession>A0AB36J3Q3</accession>